<organism evidence="5 6">
    <name type="scientific">Dictyobacter aurantiacus</name>
    <dbReference type="NCBI Taxonomy" id="1936993"/>
    <lineage>
        <taxon>Bacteria</taxon>
        <taxon>Bacillati</taxon>
        <taxon>Chloroflexota</taxon>
        <taxon>Ktedonobacteria</taxon>
        <taxon>Ktedonobacterales</taxon>
        <taxon>Dictyobacteraceae</taxon>
        <taxon>Dictyobacter</taxon>
    </lineage>
</organism>
<protein>
    <submittedName>
        <fullName evidence="5">Cephalosporin-C deacetylase</fullName>
    </submittedName>
</protein>
<feature type="domain" description="Acetyl xylan esterase" evidence="4">
    <location>
        <begin position="68"/>
        <end position="383"/>
    </location>
</feature>
<comment type="caution">
    <text evidence="5">The sequence shown here is derived from an EMBL/GenBank/DDBJ whole genome shotgun (WGS) entry which is preliminary data.</text>
</comment>
<dbReference type="EMBL" id="BIFQ01000001">
    <property type="protein sequence ID" value="GCE05877.1"/>
    <property type="molecule type" value="Genomic_DNA"/>
</dbReference>
<feature type="active site" description="Nucleophile" evidence="1">
    <location>
        <position position="251"/>
    </location>
</feature>
<dbReference type="Gene3D" id="3.40.50.1820">
    <property type="entry name" value="alpha/beta hydrolase"/>
    <property type="match status" value="1"/>
</dbReference>
<evidence type="ECO:0000256" key="3">
    <source>
        <dbReference type="SAM" id="MobiDB-lite"/>
    </source>
</evidence>
<accession>A0A401ZG86</accession>
<feature type="binding site" evidence="2">
    <location>
        <position position="163"/>
    </location>
    <ligand>
        <name>substrate</name>
    </ligand>
</feature>
<evidence type="ECO:0000256" key="2">
    <source>
        <dbReference type="PIRSR" id="PIRSR639069-2"/>
    </source>
</evidence>
<reference evidence="6" key="1">
    <citation type="submission" date="2018-12" db="EMBL/GenBank/DDBJ databases">
        <title>Tengunoibacter tsumagoiensis gen. nov., sp. nov., Dictyobacter kobayashii sp. nov., D. alpinus sp. nov., and D. joshuensis sp. nov. and description of Dictyobacteraceae fam. nov. within the order Ktedonobacterales isolated from Tengu-no-mugimeshi.</title>
        <authorList>
            <person name="Wang C.M."/>
            <person name="Zheng Y."/>
            <person name="Sakai Y."/>
            <person name="Toyoda A."/>
            <person name="Minakuchi Y."/>
            <person name="Abe K."/>
            <person name="Yokota A."/>
            <person name="Yabe S."/>
        </authorList>
    </citation>
    <scope>NUCLEOTIDE SEQUENCE [LARGE SCALE GENOMIC DNA]</scope>
    <source>
        <strain evidence="6">S-27</strain>
    </source>
</reference>
<evidence type="ECO:0000313" key="5">
    <source>
        <dbReference type="EMBL" id="GCE05877.1"/>
    </source>
</evidence>
<feature type="active site" description="Charge relay system" evidence="1">
    <location>
        <position position="339"/>
    </location>
</feature>
<dbReference type="AlphaFoldDB" id="A0A401ZG86"/>
<gene>
    <name evidence="5" type="primary">axeA</name>
    <name evidence="5" type="ORF">KDAU_32060</name>
</gene>
<feature type="active site" description="Charge relay system" evidence="1">
    <location>
        <position position="368"/>
    </location>
</feature>
<dbReference type="PANTHER" id="PTHR40111">
    <property type="entry name" value="CEPHALOSPORIN-C DEACETYLASE"/>
    <property type="match status" value="1"/>
</dbReference>
<dbReference type="GO" id="GO:0005976">
    <property type="term" value="P:polysaccharide metabolic process"/>
    <property type="evidence" value="ECO:0007669"/>
    <property type="project" value="TreeGrafter"/>
</dbReference>
<sequence length="389" mass="44203">MGVRMHPHGIAPTPKKTRERRGHESYFSLVGSRHFIDRAYARDYHLFYIFAALYCVHQGKKEKEVFMIVDMPLAKLEQYRPALNAESDFDAFWTRTVRESDGQPLNASVEEYPFPSDRVTVYRVRYDGFGQNTRVAGWYLVPQKPYRLEVDGKTPTLVQYHGYSDSKGLPVRQMSWALQGYCVFAVDTRGQNGETPDNNTYSSGSILGCMSKGILDPENYYYRYAYMDCVRAVDFVRSREETGPIILAGGSQGGGLTIAVAALSKDKGIAAAMPDVPYLCHFRRAIEMFADGPYRELVDFWKKHPYDVEQSYHTLSYFDGMNLAPRITCPTLLSVGLLDTICPPSTGFAVYNHLTCPKTLKVYPYNGHEGGSEFHEIEKWSFVRSLLAR</sequence>
<feature type="region of interest" description="Disordered" evidence="3">
    <location>
        <begin position="1"/>
        <end position="22"/>
    </location>
</feature>
<name>A0A401ZG86_9CHLR</name>
<dbReference type="Proteomes" id="UP000287224">
    <property type="component" value="Unassembled WGS sequence"/>
</dbReference>
<dbReference type="Pfam" id="PF05448">
    <property type="entry name" value="AXE1"/>
    <property type="match status" value="1"/>
</dbReference>
<dbReference type="PANTHER" id="PTHR40111:SF1">
    <property type="entry name" value="CEPHALOSPORIN-C DEACETYLASE"/>
    <property type="match status" value="1"/>
</dbReference>
<dbReference type="InterPro" id="IPR039069">
    <property type="entry name" value="CE7"/>
</dbReference>
<keyword evidence="6" id="KW-1185">Reference proteome</keyword>
<proteinExistence type="predicted"/>
<evidence type="ECO:0000313" key="6">
    <source>
        <dbReference type="Proteomes" id="UP000287224"/>
    </source>
</evidence>
<dbReference type="InterPro" id="IPR008391">
    <property type="entry name" value="AXE1_dom"/>
</dbReference>
<dbReference type="SUPFAM" id="SSF53474">
    <property type="entry name" value="alpha/beta-Hydrolases"/>
    <property type="match status" value="1"/>
</dbReference>
<dbReference type="GO" id="GO:0052689">
    <property type="term" value="F:carboxylic ester hydrolase activity"/>
    <property type="evidence" value="ECO:0007669"/>
    <property type="project" value="TreeGrafter"/>
</dbReference>
<dbReference type="InterPro" id="IPR029058">
    <property type="entry name" value="AB_hydrolase_fold"/>
</dbReference>
<evidence type="ECO:0000256" key="1">
    <source>
        <dbReference type="PIRSR" id="PIRSR639069-1"/>
    </source>
</evidence>
<evidence type="ECO:0000259" key="4">
    <source>
        <dbReference type="Pfam" id="PF05448"/>
    </source>
</evidence>